<evidence type="ECO:0000313" key="16">
    <source>
        <dbReference type="Proteomes" id="UP000030746"/>
    </source>
</evidence>
<dbReference type="PIRSF" id="PIRSF017250">
    <property type="entry name" value="tRNA_splic_SEN34"/>
    <property type="match status" value="1"/>
</dbReference>
<dbReference type="KEGG" id="lgi:LOTGIDRAFT_236781"/>
<dbReference type="InterPro" id="IPR016690">
    <property type="entry name" value="TSEN34"/>
</dbReference>
<keyword evidence="5 10" id="KW-0819">tRNA processing</keyword>
<evidence type="ECO:0000256" key="7">
    <source>
        <dbReference type="ARBA" id="ARBA00023242"/>
    </source>
</evidence>
<dbReference type="GO" id="GO:0006397">
    <property type="term" value="P:mRNA processing"/>
    <property type="evidence" value="ECO:0007669"/>
    <property type="project" value="UniProtKB-KW"/>
</dbReference>
<dbReference type="GO" id="GO:0005730">
    <property type="term" value="C:nucleolus"/>
    <property type="evidence" value="ECO:0007669"/>
    <property type="project" value="UniProtKB-SubCell"/>
</dbReference>
<evidence type="ECO:0000256" key="12">
    <source>
        <dbReference type="SAM" id="MobiDB-lite"/>
    </source>
</evidence>
<evidence type="ECO:0000256" key="3">
    <source>
        <dbReference type="ARBA" id="ARBA00012573"/>
    </source>
</evidence>
<dbReference type="OMA" id="RTFSLEW"/>
<dbReference type="GO" id="GO:0000213">
    <property type="term" value="F:tRNA-intron lyase activity"/>
    <property type="evidence" value="ECO:0007669"/>
    <property type="project" value="UniProtKB-UniRule"/>
</dbReference>
<dbReference type="RefSeq" id="XP_009066135.1">
    <property type="nucleotide sequence ID" value="XM_009067887.1"/>
</dbReference>
<gene>
    <name evidence="15" type="ORF">LOTGIDRAFT_236781</name>
</gene>
<dbReference type="STRING" id="225164.V3ZL99"/>
<dbReference type="EC" id="4.6.1.16" evidence="3 10"/>
<evidence type="ECO:0000256" key="4">
    <source>
        <dbReference type="ARBA" id="ARBA00022664"/>
    </source>
</evidence>
<evidence type="ECO:0000256" key="9">
    <source>
        <dbReference type="ARBA" id="ARBA00070870"/>
    </source>
</evidence>
<keyword evidence="7" id="KW-0539">Nucleus</keyword>
<dbReference type="SUPFAM" id="SSF53032">
    <property type="entry name" value="tRNA-intron endonuclease catalytic domain-like"/>
    <property type="match status" value="1"/>
</dbReference>
<evidence type="ECO:0000256" key="11">
    <source>
        <dbReference type="PIRSR" id="PIRSR017250-50"/>
    </source>
</evidence>
<feature type="domain" description="tRNA intron endonuclease catalytic" evidence="13">
    <location>
        <begin position="254"/>
        <end position="329"/>
    </location>
</feature>
<keyword evidence="16" id="KW-1185">Reference proteome</keyword>
<accession>V3ZL99</accession>
<dbReference type="CDD" id="cd22363">
    <property type="entry name" value="tRNA-intron_lyase_C"/>
    <property type="match status" value="1"/>
</dbReference>
<reference evidence="15 16" key="1">
    <citation type="journal article" date="2013" name="Nature">
        <title>Insights into bilaterian evolution from three spiralian genomes.</title>
        <authorList>
            <person name="Simakov O."/>
            <person name="Marletaz F."/>
            <person name="Cho S.J."/>
            <person name="Edsinger-Gonzales E."/>
            <person name="Havlak P."/>
            <person name="Hellsten U."/>
            <person name="Kuo D.H."/>
            <person name="Larsson T."/>
            <person name="Lv J."/>
            <person name="Arendt D."/>
            <person name="Savage R."/>
            <person name="Osoegawa K."/>
            <person name="de Jong P."/>
            <person name="Grimwood J."/>
            <person name="Chapman J.A."/>
            <person name="Shapiro H."/>
            <person name="Aerts A."/>
            <person name="Otillar R.P."/>
            <person name="Terry A.Y."/>
            <person name="Boore J.L."/>
            <person name="Grigoriev I.V."/>
            <person name="Lindberg D.R."/>
            <person name="Seaver E.C."/>
            <person name="Weisblat D.A."/>
            <person name="Putnam N.H."/>
            <person name="Rokhsar D.S."/>
        </authorList>
    </citation>
    <scope>NUCLEOTIDE SEQUENCE [LARGE SCALE GENOMIC DNA]</scope>
</reference>
<feature type="compositionally biased region" description="Acidic residues" evidence="12">
    <location>
        <begin position="195"/>
        <end position="209"/>
    </location>
</feature>
<feature type="active site" evidence="11">
    <location>
        <position position="281"/>
    </location>
</feature>
<dbReference type="PANTHER" id="PTHR13070:SF0">
    <property type="entry name" value="TRNA-SPLICING ENDONUCLEASE SUBUNIT SEN34"/>
    <property type="match status" value="1"/>
</dbReference>
<feature type="active site" evidence="11">
    <location>
        <position position="320"/>
    </location>
</feature>
<dbReference type="AlphaFoldDB" id="V3ZL99"/>
<evidence type="ECO:0000313" key="15">
    <source>
        <dbReference type="EMBL" id="ESO83185.1"/>
    </source>
</evidence>
<organism evidence="15 16">
    <name type="scientific">Lottia gigantea</name>
    <name type="common">Giant owl limpet</name>
    <dbReference type="NCBI Taxonomy" id="225164"/>
    <lineage>
        <taxon>Eukaryota</taxon>
        <taxon>Metazoa</taxon>
        <taxon>Spiralia</taxon>
        <taxon>Lophotrochozoa</taxon>
        <taxon>Mollusca</taxon>
        <taxon>Gastropoda</taxon>
        <taxon>Patellogastropoda</taxon>
        <taxon>Lottioidea</taxon>
        <taxon>Lottiidae</taxon>
        <taxon>Lottia</taxon>
    </lineage>
</organism>
<dbReference type="GO" id="GO:0000379">
    <property type="term" value="P:tRNA-type intron splice site recognition and cleavage"/>
    <property type="evidence" value="ECO:0007669"/>
    <property type="project" value="UniProtKB-UniRule"/>
</dbReference>
<evidence type="ECO:0000256" key="6">
    <source>
        <dbReference type="ARBA" id="ARBA00023239"/>
    </source>
</evidence>
<evidence type="ECO:0000256" key="1">
    <source>
        <dbReference type="ARBA" id="ARBA00004604"/>
    </source>
</evidence>
<dbReference type="FunFam" id="3.40.1350.10:FF:000002">
    <property type="entry name" value="tRNA-splicing endonuclease subunit Sen34"/>
    <property type="match status" value="1"/>
</dbReference>
<comment type="subcellular location">
    <subcellularLocation>
        <location evidence="1">Nucleus</location>
        <location evidence="1">Nucleolus</location>
    </subcellularLocation>
</comment>
<feature type="compositionally biased region" description="Basic and acidic residues" evidence="12">
    <location>
        <begin position="179"/>
        <end position="190"/>
    </location>
</feature>
<evidence type="ECO:0000256" key="10">
    <source>
        <dbReference type="PIRNR" id="PIRNR017250"/>
    </source>
</evidence>
<dbReference type="EMBL" id="KB203771">
    <property type="protein sequence ID" value="ESO83185.1"/>
    <property type="molecule type" value="Genomic_DNA"/>
</dbReference>
<feature type="active site" evidence="11">
    <location>
        <position position="289"/>
    </location>
</feature>
<dbReference type="GeneID" id="20250250"/>
<protein>
    <recommendedName>
        <fullName evidence="9 10">tRNA-splicing endonuclease subunit Sen34</fullName>
        <ecNumber evidence="3 10">4.6.1.16</ecNumber>
    </recommendedName>
</protein>
<comment type="function">
    <text evidence="10">Constitutes one of the two catalytic subunit of the tRNA-splicing endonuclease complex, a complex responsible for identification and cleavage of the splice sites in pre-tRNA. It cleaves pre-tRNA at the 5'- and 3'-splice sites to release the intron. The products are an intron and two tRNA half-molecules bearing 2',3'-cyclic phosphate and 5'-OH termini. There are no conserved sequences at the splice sites, but the intron is invariably located at the same site in the gene, placing the splice sites an invariant distance from the constant structural features of the tRNA body.</text>
</comment>
<comment type="similarity">
    <text evidence="2 10">Belongs to the tRNA-intron endonuclease family.</text>
</comment>
<evidence type="ECO:0000256" key="5">
    <source>
        <dbReference type="ARBA" id="ARBA00022694"/>
    </source>
</evidence>
<dbReference type="InterPro" id="IPR006677">
    <property type="entry name" value="tRNA_intron_Endonuc_cat-like"/>
</dbReference>
<dbReference type="CTD" id="20250250"/>
<dbReference type="InterPro" id="IPR059049">
    <property type="entry name" value="TSEN34_N"/>
</dbReference>
<name>V3ZL99_LOTGI</name>
<evidence type="ECO:0000256" key="2">
    <source>
        <dbReference type="ARBA" id="ARBA00008078"/>
    </source>
</evidence>
<feature type="region of interest" description="Disordered" evidence="12">
    <location>
        <begin position="156"/>
        <end position="209"/>
    </location>
</feature>
<dbReference type="GO" id="GO:0000214">
    <property type="term" value="C:tRNA-intron endonuclease complex"/>
    <property type="evidence" value="ECO:0007669"/>
    <property type="project" value="UniProtKB-UniRule"/>
</dbReference>
<dbReference type="Gene3D" id="3.40.1350.10">
    <property type="match status" value="1"/>
</dbReference>
<evidence type="ECO:0000259" key="13">
    <source>
        <dbReference type="Pfam" id="PF01974"/>
    </source>
</evidence>
<dbReference type="OrthoDB" id="48041at2759"/>
<evidence type="ECO:0000256" key="8">
    <source>
        <dbReference type="ARBA" id="ARBA00064779"/>
    </source>
</evidence>
<dbReference type="Pfam" id="PF26577">
    <property type="entry name" value="TSEN34_N"/>
    <property type="match status" value="1"/>
</dbReference>
<dbReference type="GO" id="GO:0003676">
    <property type="term" value="F:nucleic acid binding"/>
    <property type="evidence" value="ECO:0007669"/>
    <property type="project" value="InterPro"/>
</dbReference>
<sequence>MEGEERKKIRLYYTHGKIFVWDHKDVITLRKEHRIVGNLVGSLPRAPRQNIHLGLPLQLAFYEAKLLVDTGVGEIVISKNLEKYVDEKKVQQFKELRQKSYEDQIPLFKDARRKEIQQHKHLIIEGKKTKKRKHEELRQVELQNKSKESNAALQTAENFESQNDLKIDQAIPDKIQTSMKDDDKDTERDSSSLNNEEEDKEEEEEDFDIDQIDIPDIKPEHAIVQLFTESLWNIESTEPYQDWRYPQTDAEGLQYHVFKDLWQQNYFITPGNKFGGDFLVYPGDPALFHSFYIAVCLPHDETLTSLEIVTLGRLGANVRKTVLMCSMSGDKVLYTSLQWTGIT</sequence>
<dbReference type="HOGENOM" id="CLU_049366_0_0_1"/>
<comment type="subunit">
    <text evidence="8">tRNA splicing endonuclease is a heterotetramer composed of TSEN2, TSEN15, TSEN34/LENG5 and TSEN54. tRNA splicing endonuclease complex also contains proteins of the pre-mRNA 3'-end processing machinery such as CLP1, CPSF1, CPSF4 and CSTF2.</text>
</comment>
<keyword evidence="6 10" id="KW-0456">Lyase</keyword>
<evidence type="ECO:0000259" key="14">
    <source>
        <dbReference type="Pfam" id="PF26577"/>
    </source>
</evidence>
<dbReference type="Proteomes" id="UP000030746">
    <property type="component" value="Unassembled WGS sequence"/>
</dbReference>
<feature type="domain" description="TSEN34 N-terminal" evidence="14">
    <location>
        <begin position="9"/>
        <end position="76"/>
    </location>
</feature>
<dbReference type="PANTHER" id="PTHR13070">
    <property type="entry name" value="TRNA-SPLICING ENDONUCLEASE SUBUNIT SEN34-RELATED"/>
    <property type="match status" value="1"/>
</dbReference>
<dbReference type="Pfam" id="PF01974">
    <property type="entry name" value="tRNA_int_endo"/>
    <property type="match status" value="1"/>
</dbReference>
<dbReference type="InterPro" id="IPR011856">
    <property type="entry name" value="tRNA_endonuc-like_dom_sf"/>
</dbReference>
<dbReference type="InterPro" id="IPR036167">
    <property type="entry name" value="tRNA_intron_Endo_cat-like_sf"/>
</dbReference>
<proteinExistence type="inferred from homology"/>
<keyword evidence="4" id="KW-0507">mRNA processing</keyword>